<reference evidence="2" key="1">
    <citation type="journal article" date="2018" name="DNA Res.">
        <title>Multiple hybrid de novo genome assembly of finger millet, an orphan allotetraploid crop.</title>
        <authorList>
            <person name="Hatakeyama M."/>
            <person name="Aluri S."/>
            <person name="Balachadran M.T."/>
            <person name="Sivarajan S.R."/>
            <person name="Patrignani A."/>
            <person name="Gruter S."/>
            <person name="Poveda L."/>
            <person name="Shimizu-Inatsugi R."/>
            <person name="Baeten J."/>
            <person name="Francoijs K.J."/>
            <person name="Nataraja K.N."/>
            <person name="Reddy Y.A.N."/>
            <person name="Phadnis S."/>
            <person name="Ravikumar R.L."/>
            <person name="Schlapbach R."/>
            <person name="Sreeman S.M."/>
            <person name="Shimizu K.K."/>
        </authorList>
    </citation>
    <scope>NUCLEOTIDE SEQUENCE</scope>
</reference>
<dbReference type="Pfam" id="PF05057">
    <property type="entry name" value="DUF676"/>
    <property type="match status" value="1"/>
</dbReference>
<accession>A0AAV5FXY1</accession>
<evidence type="ECO:0000313" key="2">
    <source>
        <dbReference type="EMBL" id="GJN39694.1"/>
    </source>
</evidence>
<dbReference type="PANTHER" id="PTHR12482">
    <property type="entry name" value="LIPASE ROG1-RELATED-RELATED"/>
    <property type="match status" value="1"/>
</dbReference>
<dbReference type="SUPFAM" id="SSF53474">
    <property type="entry name" value="alpha/beta-Hydrolases"/>
    <property type="match status" value="1"/>
</dbReference>
<dbReference type="PANTHER" id="PTHR12482:SF57">
    <property type="entry name" value="OS08G0143700 PROTEIN"/>
    <property type="match status" value="1"/>
</dbReference>
<dbReference type="Proteomes" id="UP001054889">
    <property type="component" value="Unassembled WGS sequence"/>
</dbReference>
<dbReference type="AlphaFoldDB" id="A0AAV5FXY1"/>
<reference evidence="2" key="2">
    <citation type="submission" date="2021-12" db="EMBL/GenBank/DDBJ databases">
        <title>Resequencing data analysis of finger millet.</title>
        <authorList>
            <person name="Hatakeyama M."/>
            <person name="Aluri S."/>
            <person name="Balachadran M.T."/>
            <person name="Sivarajan S.R."/>
            <person name="Poveda L."/>
            <person name="Shimizu-Inatsugi R."/>
            <person name="Schlapbach R."/>
            <person name="Sreeman S.M."/>
            <person name="Shimizu K.K."/>
        </authorList>
    </citation>
    <scope>NUCLEOTIDE SEQUENCE</scope>
</reference>
<dbReference type="InterPro" id="IPR044294">
    <property type="entry name" value="Lipase-like"/>
</dbReference>
<keyword evidence="3" id="KW-1185">Reference proteome</keyword>
<name>A0AAV5FXY1_ELECO</name>
<organism evidence="2 3">
    <name type="scientific">Eleusine coracana subsp. coracana</name>
    <dbReference type="NCBI Taxonomy" id="191504"/>
    <lineage>
        <taxon>Eukaryota</taxon>
        <taxon>Viridiplantae</taxon>
        <taxon>Streptophyta</taxon>
        <taxon>Embryophyta</taxon>
        <taxon>Tracheophyta</taxon>
        <taxon>Spermatophyta</taxon>
        <taxon>Magnoliopsida</taxon>
        <taxon>Liliopsida</taxon>
        <taxon>Poales</taxon>
        <taxon>Poaceae</taxon>
        <taxon>PACMAD clade</taxon>
        <taxon>Chloridoideae</taxon>
        <taxon>Cynodonteae</taxon>
        <taxon>Eleusininae</taxon>
        <taxon>Eleusine</taxon>
    </lineage>
</organism>
<comment type="caution">
    <text evidence="2">The sequence shown here is derived from an EMBL/GenBank/DDBJ whole genome shotgun (WGS) entry which is preliminary data.</text>
</comment>
<dbReference type="Gene3D" id="3.40.50.1820">
    <property type="entry name" value="alpha/beta hydrolase"/>
    <property type="match status" value="1"/>
</dbReference>
<sequence>MGGEDAAAAVRAEESASGGVDVWSDAVESHAPDHLLVMVHGILGSQQDWQYAANEFVKQLPDDVIVHCSEKNASLLTLDGVDVMGERLADEVLDVISRKPELTKISFLAHSVGGVAARYAIAKLYRHPNDTLDGKTKGTICGLEAVNFITVATPHLGSRGNKQWVESLSQKYPHIVHEEYSEEINDDKCHDSMKDCDLDILEEKMVTGLRRVSWEKVDVSFHTSMTSFAAHSIIQVKYAFMNEGADVIQHIIDHFQV</sequence>
<dbReference type="InterPro" id="IPR029058">
    <property type="entry name" value="AB_hydrolase_fold"/>
</dbReference>
<gene>
    <name evidence="2" type="primary">gb28829</name>
    <name evidence="2" type="ORF">PR202_gb28829</name>
</gene>
<evidence type="ECO:0000313" key="3">
    <source>
        <dbReference type="Proteomes" id="UP001054889"/>
    </source>
</evidence>
<dbReference type="InterPro" id="IPR007751">
    <property type="entry name" value="DUF676_lipase-like"/>
</dbReference>
<protein>
    <recommendedName>
        <fullName evidence="1">DUF676 domain-containing protein</fullName>
    </recommendedName>
</protein>
<dbReference type="EMBL" id="BQKI01000098">
    <property type="protein sequence ID" value="GJN39694.1"/>
    <property type="molecule type" value="Genomic_DNA"/>
</dbReference>
<evidence type="ECO:0000259" key="1">
    <source>
        <dbReference type="Pfam" id="PF05057"/>
    </source>
</evidence>
<proteinExistence type="predicted"/>
<feature type="domain" description="DUF676" evidence="1">
    <location>
        <begin position="31"/>
        <end position="166"/>
    </location>
</feature>